<dbReference type="InterPro" id="IPR000014">
    <property type="entry name" value="PAS"/>
</dbReference>
<dbReference type="NCBIfam" id="TIGR00254">
    <property type="entry name" value="GGDEF"/>
    <property type="match status" value="1"/>
</dbReference>
<dbReference type="CDD" id="cd00130">
    <property type="entry name" value="PAS"/>
    <property type="match status" value="2"/>
</dbReference>
<dbReference type="InterPro" id="IPR000700">
    <property type="entry name" value="PAS-assoc_C"/>
</dbReference>
<dbReference type="AlphaFoldDB" id="A0A432LDQ3"/>
<proteinExistence type="predicted"/>
<keyword evidence="5" id="KW-1185">Reference proteome</keyword>
<dbReference type="Pfam" id="PF13426">
    <property type="entry name" value="PAS_9"/>
    <property type="match status" value="3"/>
</dbReference>
<dbReference type="PROSITE" id="PS50113">
    <property type="entry name" value="PAC"/>
    <property type="match status" value="2"/>
</dbReference>
<dbReference type="InterPro" id="IPR029787">
    <property type="entry name" value="Nucleotide_cyclase"/>
</dbReference>
<evidence type="ECO:0000259" key="2">
    <source>
        <dbReference type="PROSITE" id="PS50113"/>
    </source>
</evidence>
<feature type="domain" description="PAS" evidence="1">
    <location>
        <begin position="384"/>
        <end position="429"/>
    </location>
</feature>
<comment type="caution">
    <text evidence="4">The sequence shown here is derived from an EMBL/GenBank/DDBJ whole genome shotgun (WGS) entry which is preliminary data.</text>
</comment>
<dbReference type="InterPro" id="IPR013656">
    <property type="entry name" value="PAS_4"/>
</dbReference>
<dbReference type="InterPro" id="IPR052155">
    <property type="entry name" value="Biofilm_reg_signaling"/>
</dbReference>
<feature type="domain" description="PAS" evidence="1">
    <location>
        <begin position="273"/>
        <end position="313"/>
    </location>
</feature>
<dbReference type="PANTHER" id="PTHR44757">
    <property type="entry name" value="DIGUANYLATE CYCLASE DGCP"/>
    <property type="match status" value="1"/>
</dbReference>
<dbReference type="Gene3D" id="3.30.450.20">
    <property type="entry name" value="PAS domain"/>
    <property type="match status" value="4"/>
</dbReference>
<feature type="domain" description="PAC" evidence="2">
    <location>
        <begin position="454"/>
        <end position="509"/>
    </location>
</feature>
<evidence type="ECO:0000259" key="1">
    <source>
        <dbReference type="PROSITE" id="PS50112"/>
    </source>
</evidence>
<accession>A0A432LDQ3</accession>
<dbReference type="PROSITE" id="PS50887">
    <property type="entry name" value="GGDEF"/>
    <property type="match status" value="1"/>
</dbReference>
<dbReference type="Gene3D" id="3.30.70.270">
    <property type="match status" value="1"/>
</dbReference>
<dbReference type="InterPro" id="IPR035965">
    <property type="entry name" value="PAS-like_dom_sf"/>
</dbReference>
<dbReference type="NCBIfam" id="TIGR00229">
    <property type="entry name" value="sensory_box"/>
    <property type="match status" value="3"/>
</dbReference>
<dbReference type="PANTHER" id="PTHR44757:SF2">
    <property type="entry name" value="BIOFILM ARCHITECTURE MAINTENANCE PROTEIN MBAA"/>
    <property type="match status" value="1"/>
</dbReference>
<protein>
    <submittedName>
        <fullName evidence="4">Diguanylate cyclase</fullName>
    </submittedName>
</protein>
<evidence type="ECO:0000313" key="5">
    <source>
        <dbReference type="Proteomes" id="UP000287910"/>
    </source>
</evidence>
<dbReference type="SUPFAM" id="SSF55785">
    <property type="entry name" value="PYP-like sensor domain (PAS domain)"/>
    <property type="match status" value="4"/>
</dbReference>
<dbReference type="Pfam" id="PF08448">
    <property type="entry name" value="PAS_4"/>
    <property type="match status" value="1"/>
</dbReference>
<sequence>MSLTILPKEQFELLFGKSNDFVYYLEKNEEDYKYIYINKKSLQLLSEDAIGKNMTEIMNKGQYELIIEHYNLALEKKEQVNYEDYSYVDSEVRKYETSVLPIIHDGKECILAITKEISFDRDLQDKYLFMRSVFFNTFLSTVLISSDGRLLEANPQFLQDFNLDIEEVRWQYFVDLPITSNQEPEQLKLLLKEACEGKNLSSKLLSFVDKEGAKRSFSATFSPIYQNDQESTVVGIFIILQEITDFLQQEQQLRITSNGLSNFKYAINSTAEVSLTDLEGVIIEVNERFIEQSGYSREELIGNTHKILNSRFHSAEFFKNLWDTIQNGDVWRGEICNRTKLGVPYWVDTTIIPLLDEMGHIQQYMSVRYNITQKKQMLTELRNIEHMFRMITENTSDLIVITNEDGIILYASNAYTTKLGYKDEELIGQFYTKLLTAESREIWNTEIYNIESKNNSKIELIHKSKDGDISWCECNYTIVNDYSRNRGSRIIMVAREITERKKFENQLLFLAFHDSLTQLPNRRYIQKEFPILLEKAKIKDQSVAVLYVDGDNFKEVNDRFGHEVGDEFLTEFGNALSSSVRSNDLVVRLGGDEFCIILTDLVKNQQKRNEQVKLIIKRIKETLEKGWMISSHHFKPTTSIGISFYPDHGSKLEALLDCADQALYATKSMSKNNYKFYED</sequence>
<dbReference type="InterPro" id="IPR001610">
    <property type="entry name" value="PAC"/>
</dbReference>
<dbReference type="EMBL" id="RYYR01000008">
    <property type="protein sequence ID" value="RUL53996.1"/>
    <property type="molecule type" value="Genomic_DNA"/>
</dbReference>
<feature type="domain" description="GGDEF" evidence="3">
    <location>
        <begin position="541"/>
        <end position="679"/>
    </location>
</feature>
<dbReference type="InterPro" id="IPR000160">
    <property type="entry name" value="GGDEF_dom"/>
</dbReference>
<reference evidence="4 5" key="1">
    <citation type="submission" date="2018-12" db="EMBL/GenBank/DDBJ databases">
        <title>Lysinibacillus antri sp. nov., isolated from a cave soil.</title>
        <authorList>
            <person name="Narsing Rao M.P."/>
            <person name="Zhang H."/>
            <person name="Dong Z.-Y."/>
            <person name="Niu X.-K."/>
            <person name="Zhang K."/>
            <person name="Fang B.-Z."/>
            <person name="Kang Y.-Q."/>
            <person name="Xiao M."/>
            <person name="Li W.-J."/>
        </authorList>
    </citation>
    <scope>NUCLEOTIDE SEQUENCE [LARGE SCALE GENOMIC DNA]</scope>
    <source>
        <strain evidence="4 5">SYSU K30002</strain>
    </source>
</reference>
<dbReference type="SMART" id="SM00086">
    <property type="entry name" value="PAC"/>
    <property type="match status" value="3"/>
</dbReference>
<evidence type="ECO:0000313" key="4">
    <source>
        <dbReference type="EMBL" id="RUL53996.1"/>
    </source>
</evidence>
<gene>
    <name evidence="4" type="ORF">EK386_07665</name>
</gene>
<dbReference type="RefSeq" id="WP_126658572.1">
    <property type="nucleotide sequence ID" value="NZ_RYYR01000008.1"/>
</dbReference>
<organism evidence="4 5">
    <name type="scientific">Lysinibacillus antri</name>
    <dbReference type="NCBI Taxonomy" id="2498145"/>
    <lineage>
        <taxon>Bacteria</taxon>
        <taxon>Bacillati</taxon>
        <taxon>Bacillota</taxon>
        <taxon>Bacilli</taxon>
        <taxon>Bacillales</taxon>
        <taxon>Bacillaceae</taxon>
        <taxon>Lysinibacillus</taxon>
    </lineage>
</organism>
<dbReference type="SUPFAM" id="SSF55073">
    <property type="entry name" value="Nucleotide cyclase"/>
    <property type="match status" value="1"/>
</dbReference>
<dbReference type="CDD" id="cd01949">
    <property type="entry name" value="GGDEF"/>
    <property type="match status" value="1"/>
</dbReference>
<dbReference type="PROSITE" id="PS50112">
    <property type="entry name" value="PAS"/>
    <property type="match status" value="2"/>
</dbReference>
<evidence type="ECO:0000259" key="3">
    <source>
        <dbReference type="PROSITE" id="PS50887"/>
    </source>
</evidence>
<dbReference type="SMART" id="SM00267">
    <property type="entry name" value="GGDEF"/>
    <property type="match status" value="1"/>
</dbReference>
<dbReference type="InterPro" id="IPR043128">
    <property type="entry name" value="Rev_trsase/Diguanyl_cyclase"/>
</dbReference>
<dbReference type="SMART" id="SM00091">
    <property type="entry name" value="PAS"/>
    <property type="match status" value="4"/>
</dbReference>
<feature type="domain" description="PAC" evidence="2">
    <location>
        <begin position="331"/>
        <end position="383"/>
    </location>
</feature>
<dbReference type="Proteomes" id="UP000287910">
    <property type="component" value="Unassembled WGS sequence"/>
</dbReference>
<dbReference type="FunFam" id="3.30.70.270:FF:000001">
    <property type="entry name" value="Diguanylate cyclase domain protein"/>
    <property type="match status" value="1"/>
</dbReference>
<dbReference type="Pfam" id="PF00990">
    <property type="entry name" value="GGDEF"/>
    <property type="match status" value="1"/>
</dbReference>
<name>A0A432LDQ3_9BACI</name>